<keyword evidence="2" id="KW-1185">Reference proteome</keyword>
<dbReference type="Proteomes" id="UP000315683">
    <property type="component" value="Segment"/>
</dbReference>
<sequence>MRNVRDVCTECSVATATKEGLCPSCWSKENSFTFNLWERDEADMIKPEDKLEGTKK</sequence>
<evidence type="ECO:0000313" key="1">
    <source>
        <dbReference type="EMBL" id="QDH83803.1"/>
    </source>
</evidence>
<accession>A0A514CTJ2</accession>
<protein>
    <submittedName>
        <fullName evidence="1">Uncharacterized protein</fullName>
    </submittedName>
</protein>
<reference evidence="1 2" key="1">
    <citation type="submission" date="2019-05" db="EMBL/GenBank/DDBJ databases">
        <title>Complete genome sequence of sixteen phages from Abidjan, cote d'Ivoire, isolated on a single strain of Achromobacter xylosoxidans.</title>
        <authorList>
            <person name="Essoh C."/>
            <person name="Vernadet J.-P."/>
            <person name="Vergnaud G."/>
            <person name="Pourcel C."/>
        </authorList>
    </citation>
    <scope>NUCLEOTIDE SEQUENCE [LARGE SCALE GENOMIC DNA]</scope>
</reference>
<organism evidence="1 2">
    <name type="scientific">Achromobacter phage vB_AxyP_19-32_Axy04</name>
    <dbReference type="NCBI Taxonomy" id="2591039"/>
    <lineage>
        <taxon>Viruses</taxon>
        <taxon>Duplodnaviria</taxon>
        <taxon>Heunggongvirae</taxon>
        <taxon>Uroviricota</taxon>
        <taxon>Caudoviricetes</taxon>
        <taxon>Schitoviridae</taxon>
        <taxon>Rothmandenesvirinae</taxon>
        <taxon>Dongdastvirus</taxon>
        <taxon>Dongdastvirus Axy04</taxon>
    </lineage>
</organism>
<gene>
    <name evidence="1" type="ORF">Axy04_007</name>
</gene>
<name>A0A514CTJ2_9CAUD</name>
<dbReference type="EMBL" id="MK962626">
    <property type="protein sequence ID" value="QDH83803.1"/>
    <property type="molecule type" value="Genomic_DNA"/>
</dbReference>
<proteinExistence type="predicted"/>
<evidence type="ECO:0000313" key="2">
    <source>
        <dbReference type="Proteomes" id="UP000315683"/>
    </source>
</evidence>